<reference evidence="1" key="2">
    <citation type="journal article" date="2018" name="Nat. Commun.">
        <title>Tailed giant Tupanvirus possesses the most complete translational apparatus of the known virosphere.</title>
        <authorList>
            <person name="Abrahao J."/>
            <person name="Silva L."/>
            <person name="Silva L.S."/>
            <person name="Khalil J.Y.B."/>
            <person name="Rodrigues R."/>
            <person name="Arantes T."/>
            <person name="Assis F."/>
            <person name="Boratto P."/>
            <person name="Andrade M."/>
            <person name="Kroon E.G."/>
            <person name="Ribeiro B."/>
            <person name="Bergier I."/>
            <person name="Seligmann H."/>
            <person name="Ghigo E."/>
            <person name="Colson P."/>
            <person name="Levasseur A."/>
            <person name="Kroemer G."/>
            <person name="Raoult D."/>
            <person name="La Scola B."/>
        </authorList>
    </citation>
    <scope>NUCLEOTIDE SEQUENCE [LARGE SCALE GENOMIC DNA]</scope>
    <source>
        <strain evidence="1">Soda lake</strain>
    </source>
</reference>
<dbReference type="EMBL" id="KY523104">
    <property type="protein sequence ID" value="QKU35380.1"/>
    <property type="molecule type" value="Genomic_DNA"/>
</dbReference>
<dbReference type="RefSeq" id="YP_010782044.1">
    <property type="nucleotide sequence ID" value="NC_075039.1"/>
</dbReference>
<proteinExistence type="predicted"/>
<protein>
    <submittedName>
        <fullName evidence="1">Putative orfan</fullName>
    </submittedName>
</protein>
<sequence>MIGRYYVVLNIIDQSGRENCAIDVQDKIIRTGGSKKNGEIFLSSDYPYGKNATYFKNYSVITFHDKIKFLNILDTFEIHTKPLSNAVAGHLKTPKNCGWNHFVHEDHKIEIQIWSEENKVDSILLETVKKMEVVPIMLEYVGKFRSFTKVLKIPENIYGLVGFEFNKQEELYTITAIHVENNRIHLYERQI</sequence>
<organism evidence="1">
    <name type="scientific">Tupanvirus soda lake</name>
    <dbReference type="NCBI Taxonomy" id="2126985"/>
    <lineage>
        <taxon>Viruses</taxon>
        <taxon>Varidnaviria</taxon>
        <taxon>Bamfordvirae</taxon>
        <taxon>Nucleocytoviricota</taxon>
        <taxon>Megaviricetes</taxon>
        <taxon>Imitervirales</taxon>
        <taxon>Mimiviridae</taxon>
        <taxon>Megamimivirinae</taxon>
        <taxon>Tupanvirus</taxon>
        <taxon>Tupanvirus salinum</taxon>
    </lineage>
</organism>
<reference evidence="1" key="1">
    <citation type="submission" date="2017-01" db="EMBL/GenBank/DDBJ databases">
        <authorList>
            <person name="Assis F.L."/>
            <person name="Abrahao J.S."/>
            <person name="Silva L."/>
            <person name="Khalil J.B."/>
            <person name="Rodrigues R."/>
            <person name="Silva L.S."/>
            <person name="Arantes T."/>
            <person name="Boratto P."/>
            <person name="Andrade M."/>
            <person name="Kroon E.G."/>
            <person name="Ribeiro B."/>
            <person name="Bergier I."/>
            <person name="Seligmann H."/>
            <person name="Ghigo E."/>
            <person name="Colson P."/>
            <person name="Levasseur A."/>
            <person name="Raoult D."/>
            <person name="Scola B.L."/>
        </authorList>
    </citation>
    <scope>NUCLEOTIDE SEQUENCE</scope>
    <source>
        <strain evidence="1">Soda lake</strain>
    </source>
</reference>
<accession>A0A6N1NN53</accession>
<name>A0A6N1NN53_9VIRU</name>
<dbReference type="GeneID" id="80518808"/>
<evidence type="ECO:0000313" key="1">
    <source>
        <dbReference type="EMBL" id="QKU35380.1"/>
    </source>
</evidence>
<dbReference type="KEGG" id="vg:80518808"/>